<accession>A0A0C1ZN44</accession>
<dbReference type="CDD" id="cd17917">
    <property type="entry name" value="DEXHc_RHA-like"/>
    <property type="match status" value="1"/>
</dbReference>
<dbReference type="PANTHER" id="PTHR43519:SF1">
    <property type="entry name" value="ATP-DEPENDENT RNA HELICASE HRPB"/>
    <property type="match status" value="1"/>
</dbReference>
<keyword evidence="4" id="KW-0067">ATP-binding</keyword>
<dbReference type="CDD" id="cd18791">
    <property type="entry name" value="SF2_C_RHA"/>
    <property type="match status" value="1"/>
</dbReference>
<dbReference type="InterPro" id="IPR027417">
    <property type="entry name" value="P-loop_NTPase"/>
</dbReference>
<dbReference type="PROSITE" id="PS51194">
    <property type="entry name" value="HELICASE_CTER"/>
    <property type="match status" value="1"/>
</dbReference>
<dbReference type="EMBL" id="JMCC02000128">
    <property type="protein sequence ID" value="KIG12513.1"/>
    <property type="molecule type" value="Genomic_DNA"/>
</dbReference>
<reference evidence="7 8" key="1">
    <citation type="submission" date="2014-12" db="EMBL/GenBank/DDBJ databases">
        <title>Genome assembly of Enhygromyxa salina DSM 15201.</title>
        <authorList>
            <person name="Sharma G."/>
            <person name="Subramanian S."/>
        </authorList>
    </citation>
    <scope>NUCLEOTIDE SEQUENCE [LARGE SCALE GENOMIC DNA]</scope>
    <source>
        <strain evidence="7 8">DSM 15201</strain>
    </source>
</reference>
<comment type="caution">
    <text evidence="7">The sequence shown here is derived from an EMBL/GenBank/DDBJ whole genome shotgun (WGS) entry which is preliminary data.</text>
</comment>
<keyword evidence="2" id="KW-0378">Hydrolase</keyword>
<evidence type="ECO:0000259" key="5">
    <source>
        <dbReference type="PROSITE" id="PS51192"/>
    </source>
</evidence>
<dbReference type="GO" id="GO:0016787">
    <property type="term" value="F:hydrolase activity"/>
    <property type="evidence" value="ECO:0007669"/>
    <property type="project" value="UniProtKB-KW"/>
</dbReference>
<dbReference type="PANTHER" id="PTHR43519">
    <property type="entry name" value="ATP-DEPENDENT RNA HELICASE HRPB"/>
    <property type="match status" value="1"/>
</dbReference>
<evidence type="ECO:0000313" key="8">
    <source>
        <dbReference type="Proteomes" id="UP000031599"/>
    </source>
</evidence>
<evidence type="ECO:0000259" key="6">
    <source>
        <dbReference type="PROSITE" id="PS51194"/>
    </source>
</evidence>
<dbReference type="GO" id="GO:0004386">
    <property type="term" value="F:helicase activity"/>
    <property type="evidence" value="ECO:0007669"/>
    <property type="project" value="UniProtKB-KW"/>
</dbReference>
<proteinExistence type="predicted"/>
<gene>
    <name evidence="7" type="ORF">DB30_01330</name>
</gene>
<dbReference type="GO" id="GO:0003676">
    <property type="term" value="F:nucleic acid binding"/>
    <property type="evidence" value="ECO:0007669"/>
    <property type="project" value="InterPro"/>
</dbReference>
<evidence type="ECO:0000256" key="4">
    <source>
        <dbReference type="ARBA" id="ARBA00022840"/>
    </source>
</evidence>
<dbReference type="AlphaFoldDB" id="A0A0C1ZN44"/>
<dbReference type="InterPro" id="IPR001650">
    <property type="entry name" value="Helicase_C-like"/>
</dbReference>
<dbReference type="Pfam" id="PF00271">
    <property type="entry name" value="Helicase_C"/>
    <property type="match status" value="1"/>
</dbReference>
<dbReference type="SMART" id="SM00490">
    <property type="entry name" value="HELICc"/>
    <property type="match status" value="1"/>
</dbReference>
<sequence>MPPSLPKLPIEAAREAVEAALALPRPLVITAPTGSGKSTCLPPWIAQACGGPVLVVEPRRVACRALALFLARNRGERLGQYVGYRVRFDDRSGPDTQVCFVTPGVALNLLAADTRGSGGGARMSDYAALMIDEFHERSWEIDLLVALARRPGGPRLLACSATLAAEQLGAELDASLVEAEGRSFPVEIEYLGADPPSRRDLDTRVADAVEAALATSEGEILVFLPGKGEIEACATRLAQRGCELPIIPVHGGLQPERLVEAFAETGTRRVFLATNVAESSLTLPGVRTVIDSGLARMRMHRGGHSTLSLGVIARDSMDQRAGRAGRVAAGRCLRLWSRTFIPRETTAPELERIELDDLVLRAADCGLDGPAFDDAAWINPPPRFALDAARARLAKVGAIDQQARVLELGRGLARLPVSATRARMLLAAPPALAGTAADLVALLEYRRSLWLPAQSAQVDAARAELAAQLSPSQRDELHAALLALRCGEPRIHGLHRAGLAEVRRLANSLRQLIGAPALAPRPTAELPAPGELARFVLERVPELAFVRRARAKRDAHRPGRGGEPWANGEVELALREAVVPGLDPDAGDPPPKAGLMLDREWLGEGRSAQGRGRMLLPCSFAELDAAGLGELELSDAKLEIRRGVVRGVEAVVERRFAGVCLAKRTQPLSGGALRATLASMILEGRKLPPLSAGLRERVRDELHVWALLSQAANGPLAGRVVALPEPPSADVYLCDRLAQLGLEQASELELLADEDLCPVLDTLAAPIVALGERDWSPDALARDFPRVWSERGARYSCAVDLGRGRVTLEPVDARARKHGEPKAALVPRYRGFAVVYSISRPAVAWCCAAEHELGCVAGWSCRCSGSDRLAREPTNARARPSCCRVKDRAN</sequence>
<keyword evidence="1" id="KW-0547">Nucleotide-binding</keyword>
<dbReference type="RefSeq" id="WP_146662109.1">
    <property type="nucleotide sequence ID" value="NZ_JMCC02000128.1"/>
</dbReference>
<evidence type="ECO:0000313" key="7">
    <source>
        <dbReference type="EMBL" id="KIG12513.1"/>
    </source>
</evidence>
<dbReference type="SUPFAM" id="SSF52540">
    <property type="entry name" value="P-loop containing nucleoside triphosphate hydrolases"/>
    <property type="match status" value="1"/>
</dbReference>
<dbReference type="InterPro" id="IPR014001">
    <property type="entry name" value="Helicase_ATP-bd"/>
</dbReference>
<organism evidence="7 8">
    <name type="scientific">Enhygromyxa salina</name>
    <dbReference type="NCBI Taxonomy" id="215803"/>
    <lineage>
        <taxon>Bacteria</taxon>
        <taxon>Pseudomonadati</taxon>
        <taxon>Myxococcota</taxon>
        <taxon>Polyangia</taxon>
        <taxon>Nannocystales</taxon>
        <taxon>Nannocystaceae</taxon>
        <taxon>Enhygromyxa</taxon>
    </lineage>
</organism>
<dbReference type="Pfam" id="PF00270">
    <property type="entry name" value="DEAD"/>
    <property type="match status" value="1"/>
</dbReference>
<dbReference type="Proteomes" id="UP000031599">
    <property type="component" value="Unassembled WGS sequence"/>
</dbReference>
<evidence type="ECO:0000256" key="2">
    <source>
        <dbReference type="ARBA" id="ARBA00022801"/>
    </source>
</evidence>
<evidence type="ECO:0000256" key="3">
    <source>
        <dbReference type="ARBA" id="ARBA00022806"/>
    </source>
</evidence>
<dbReference type="GO" id="GO:0005524">
    <property type="term" value="F:ATP binding"/>
    <property type="evidence" value="ECO:0007669"/>
    <property type="project" value="UniProtKB-KW"/>
</dbReference>
<dbReference type="SMART" id="SM00847">
    <property type="entry name" value="HA2"/>
    <property type="match status" value="1"/>
</dbReference>
<keyword evidence="3 7" id="KW-0347">Helicase</keyword>
<dbReference type="SMART" id="SM00487">
    <property type="entry name" value="DEXDc"/>
    <property type="match status" value="1"/>
</dbReference>
<dbReference type="Gene3D" id="1.20.120.1080">
    <property type="match status" value="1"/>
</dbReference>
<dbReference type="InterPro" id="IPR011545">
    <property type="entry name" value="DEAD/DEAH_box_helicase_dom"/>
</dbReference>
<evidence type="ECO:0000256" key="1">
    <source>
        <dbReference type="ARBA" id="ARBA00022741"/>
    </source>
</evidence>
<name>A0A0C1ZN44_9BACT</name>
<protein>
    <submittedName>
        <fullName evidence="7">ATP-dependent helicase HrpB</fullName>
    </submittedName>
</protein>
<feature type="domain" description="Helicase C-terminal" evidence="6">
    <location>
        <begin position="208"/>
        <end position="366"/>
    </location>
</feature>
<dbReference type="PROSITE" id="PS51192">
    <property type="entry name" value="HELICASE_ATP_BIND_1"/>
    <property type="match status" value="1"/>
</dbReference>
<dbReference type="InterPro" id="IPR007502">
    <property type="entry name" value="Helicase-assoc_dom"/>
</dbReference>
<dbReference type="Gene3D" id="3.40.50.300">
    <property type="entry name" value="P-loop containing nucleotide triphosphate hydrolases"/>
    <property type="match status" value="2"/>
</dbReference>
<feature type="domain" description="Helicase ATP-binding" evidence="5">
    <location>
        <begin position="18"/>
        <end position="181"/>
    </location>
</feature>